<dbReference type="GO" id="GO:0012505">
    <property type="term" value="C:endomembrane system"/>
    <property type="evidence" value="ECO:0007669"/>
    <property type="project" value="UniProtKB-SubCell"/>
</dbReference>
<comment type="similarity">
    <text evidence="2">Belongs to the cation transport ATPase (P-type) (TC 3.A.3) family. Type IIA subfamily.</text>
</comment>
<feature type="domain" description="Cation-transporting P-type ATPase N-terminal" evidence="13">
    <location>
        <begin position="17"/>
        <end position="90"/>
    </location>
</feature>
<keyword evidence="4 12" id="KW-0812">Transmembrane</keyword>
<evidence type="ECO:0000256" key="5">
    <source>
        <dbReference type="ARBA" id="ARBA00022741"/>
    </source>
</evidence>
<dbReference type="InterPro" id="IPR004014">
    <property type="entry name" value="ATPase_P-typ_cation-transptr_N"/>
</dbReference>
<evidence type="ECO:0000256" key="2">
    <source>
        <dbReference type="ARBA" id="ARBA00005675"/>
    </source>
</evidence>
<dbReference type="NCBIfam" id="TIGR01494">
    <property type="entry name" value="ATPase_P-type"/>
    <property type="match status" value="2"/>
</dbReference>
<name>A0A9X3UHY2_9HYPH</name>
<evidence type="ECO:0000256" key="7">
    <source>
        <dbReference type="ARBA" id="ARBA00022842"/>
    </source>
</evidence>
<evidence type="ECO:0000256" key="12">
    <source>
        <dbReference type="SAM" id="Phobius"/>
    </source>
</evidence>
<dbReference type="PRINTS" id="PR00119">
    <property type="entry name" value="CATATPASE"/>
</dbReference>
<comment type="caution">
    <text evidence="14">The sequence shown here is derived from an EMBL/GenBank/DDBJ whole genome shotgun (WGS) entry which is preliminary data.</text>
</comment>
<dbReference type="SUPFAM" id="SSF81653">
    <property type="entry name" value="Calcium ATPase, transduction domain A"/>
    <property type="match status" value="1"/>
</dbReference>
<dbReference type="Pfam" id="PF00689">
    <property type="entry name" value="Cation_ATPase_C"/>
    <property type="match status" value="1"/>
</dbReference>
<feature type="transmembrane region" description="Helical" evidence="12">
    <location>
        <begin position="63"/>
        <end position="84"/>
    </location>
</feature>
<dbReference type="Gene3D" id="2.70.150.10">
    <property type="entry name" value="Calcium-transporting ATPase, cytoplasmic transduction domain A"/>
    <property type="match status" value="1"/>
</dbReference>
<sequence length="927" mass="99853">MAIFQPRKPGQPTNLQPWHALSADDVLASRNATRHGLSDQEARKRLGQFGPNQLPQRKARSPLVRFLVQFNNLLIYVLLSAAILTAALAHWADTVVILAVAVVNAVIGFVQEGKAEKALQAIKQMLSPHATVLRDAQRKSVPAEDLVPGDLVLLEPGDKVPADIRLTQVRGVRIQEAALTGESVPVDKTVDPVPASTPLADRTSMAYAGSLVAAGQGAGIVVETGPSMEVGRISSMLTEVEKLATPLLHQINIFARWLTVAILLLACVVFVFGLVLRGFEPADMFMVVVGLAVAAIPEGLPAILTVTLAIGVQRMAARNAITRRLPAVDTLGSVSIICSDKTGTLTRNEMMVGSVATADHSFLVSGTGYEPRGKFSVEGRPITPGHNPLLLEATRAAALCNDSALSNKAGHWTVEGDPMEGALLTAAVKAGLDPTVEAGLVPRIDVIPFDAAHRFMATLHERPSGERVIYLKGAPEQVIDMCARQRNGENDQPIDRKYWNARTEEMAAQGQRVLAVATKVTTSQELRFSDVETDLTILGLFGLIDPPREEAIAAVSECQSAGIRIKMITGDHGGTAQAIARQLGLINKTDVLTGRDIDALSDEILAERAPDVDIFARTSPEHKLRLVQAFQTNGHVIAMTGDGVNDAPALKQANVGIAMGRNGTEAAKEAAEMVLTDDNFASIDAAVREGRTVYDNLKKAIVFLLPVNGGEAFAIIAAILMGSAMPITPLQILWVNMVSSVGLAMALAFEPAEADIMKRPPRPADEPMLSAFLLWRIAFVSALFVLGIYGIFSWTLANGSTLEEARTYAVNTLVVMEVFYLFSVRYLRAPSLTLIGIRGTRAVLIAVAVVVVLQLVFTYAPFMEAFFETRPVDFIHAVEIIGVGVVLFAILEIEKWIRIRIIRHRRSSDGRTVSPGGMKTPIRERGQ</sequence>
<dbReference type="FunFam" id="2.70.150.10:FF:000160">
    <property type="entry name" value="Sarcoplasmic/endoplasmic reticulum calcium ATPase 1"/>
    <property type="match status" value="1"/>
</dbReference>
<dbReference type="InterPro" id="IPR036412">
    <property type="entry name" value="HAD-like_sf"/>
</dbReference>
<feature type="region of interest" description="Disordered" evidence="11">
    <location>
        <begin position="908"/>
        <end position="927"/>
    </location>
</feature>
<evidence type="ECO:0000259" key="13">
    <source>
        <dbReference type="SMART" id="SM00831"/>
    </source>
</evidence>
<feature type="transmembrane region" description="Helical" evidence="12">
    <location>
        <begin position="90"/>
        <end position="110"/>
    </location>
</feature>
<dbReference type="SUPFAM" id="SSF81665">
    <property type="entry name" value="Calcium ATPase, transmembrane domain M"/>
    <property type="match status" value="1"/>
</dbReference>
<keyword evidence="5" id="KW-0547">Nucleotide-binding</keyword>
<dbReference type="SFLD" id="SFLDG00002">
    <property type="entry name" value="C1.7:_P-type_atpase_like"/>
    <property type="match status" value="1"/>
</dbReference>
<dbReference type="Pfam" id="PF00122">
    <property type="entry name" value="E1-E2_ATPase"/>
    <property type="match status" value="1"/>
</dbReference>
<keyword evidence="3" id="KW-0597">Phosphoprotein</keyword>
<evidence type="ECO:0000256" key="9">
    <source>
        <dbReference type="ARBA" id="ARBA00022989"/>
    </source>
</evidence>
<feature type="transmembrane region" description="Helical" evidence="12">
    <location>
        <begin position="808"/>
        <end position="827"/>
    </location>
</feature>
<dbReference type="PANTHER" id="PTHR42861">
    <property type="entry name" value="CALCIUM-TRANSPORTING ATPASE"/>
    <property type="match status" value="1"/>
</dbReference>
<dbReference type="AlphaFoldDB" id="A0A9X3UHY2"/>
<dbReference type="InterPro" id="IPR023214">
    <property type="entry name" value="HAD_sf"/>
</dbReference>
<feature type="transmembrane region" description="Helical" evidence="12">
    <location>
        <begin position="839"/>
        <end position="862"/>
    </location>
</feature>
<feature type="transmembrane region" description="Helical" evidence="12">
    <location>
        <begin position="285"/>
        <end position="310"/>
    </location>
</feature>
<evidence type="ECO:0000256" key="4">
    <source>
        <dbReference type="ARBA" id="ARBA00022692"/>
    </source>
</evidence>
<keyword evidence="8" id="KW-1278">Translocase</keyword>
<dbReference type="InterPro" id="IPR059000">
    <property type="entry name" value="ATPase_P-type_domA"/>
</dbReference>
<dbReference type="Pfam" id="PF13246">
    <property type="entry name" value="Cation_ATPase"/>
    <property type="match status" value="1"/>
</dbReference>
<evidence type="ECO:0000256" key="6">
    <source>
        <dbReference type="ARBA" id="ARBA00022840"/>
    </source>
</evidence>
<dbReference type="CDD" id="cd02080">
    <property type="entry name" value="P-type_ATPase_cation"/>
    <property type="match status" value="1"/>
</dbReference>
<dbReference type="Gene3D" id="3.40.1110.10">
    <property type="entry name" value="Calcium-transporting ATPase, cytoplasmic domain N"/>
    <property type="match status" value="1"/>
</dbReference>
<evidence type="ECO:0000256" key="8">
    <source>
        <dbReference type="ARBA" id="ARBA00022967"/>
    </source>
</evidence>
<dbReference type="EMBL" id="JAPJZI010000001">
    <property type="protein sequence ID" value="MDA5398565.1"/>
    <property type="molecule type" value="Genomic_DNA"/>
</dbReference>
<gene>
    <name evidence="14" type="ORF">OQ273_08280</name>
</gene>
<dbReference type="PRINTS" id="PR00120">
    <property type="entry name" value="HATPASE"/>
</dbReference>
<dbReference type="SFLD" id="SFLDF00027">
    <property type="entry name" value="p-type_atpase"/>
    <property type="match status" value="1"/>
</dbReference>
<dbReference type="InterPro" id="IPR018303">
    <property type="entry name" value="ATPase_P-typ_P_site"/>
</dbReference>
<dbReference type="InterPro" id="IPR008250">
    <property type="entry name" value="ATPase_P-typ_transduc_dom_A_sf"/>
</dbReference>
<dbReference type="GO" id="GO:0015662">
    <property type="term" value="F:P-type ion transporter activity"/>
    <property type="evidence" value="ECO:0007669"/>
    <property type="project" value="UniProtKB-ARBA"/>
</dbReference>
<feature type="transmembrane region" description="Helical" evidence="12">
    <location>
        <begin position="257"/>
        <end position="279"/>
    </location>
</feature>
<dbReference type="Gene3D" id="3.40.50.1000">
    <property type="entry name" value="HAD superfamily/HAD-like"/>
    <property type="match status" value="1"/>
</dbReference>
<feature type="transmembrane region" description="Helical" evidence="12">
    <location>
        <begin position="773"/>
        <end position="796"/>
    </location>
</feature>
<keyword evidence="6" id="KW-0067">ATP-binding</keyword>
<keyword evidence="9 12" id="KW-1133">Transmembrane helix</keyword>
<dbReference type="Pfam" id="PF08282">
    <property type="entry name" value="Hydrolase_3"/>
    <property type="match status" value="1"/>
</dbReference>
<dbReference type="InterPro" id="IPR001757">
    <property type="entry name" value="P_typ_ATPase"/>
</dbReference>
<dbReference type="InterPro" id="IPR023298">
    <property type="entry name" value="ATPase_P-typ_TM_dom_sf"/>
</dbReference>
<dbReference type="Gene3D" id="1.20.1110.10">
    <property type="entry name" value="Calcium-transporting ATPase, transmembrane domain"/>
    <property type="match status" value="1"/>
</dbReference>
<evidence type="ECO:0000256" key="3">
    <source>
        <dbReference type="ARBA" id="ARBA00022553"/>
    </source>
</evidence>
<evidence type="ECO:0000256" key="11">
    <source>
        <dbReference type="SAM" id="MobiDB-lite"/>
    </source>
</evidence>
<dbReference type="Proteomes" id="UP001151234">
    <property type="component" value="Unassembled WGS sequence"/>
</dbReference>
<reference evidence="14" key="1">
    <citation type="submission" date="2022-11" db="EMBL/GenBank/DDBJ databases">
        <title>Draft genome sequence of Hoeflea poritis E7-10 and Hoeflea prorocentri PM5-8, separated from scleractinian coral Porites lutea and marine dinoflagellate.</title>
        <authorList>
            <person name="Zhang G."/>
            <person name="Wei Q."/>
            <person name="Cai L."/>
        </authorList>
    </citation>
    <scope>NUCLEOTIDE SEQUENCE</scope>
    <source>
        <strain evidence="14">PM5-8</strain>
    </source>
</reference>
<dbReference type="InterPro" id="IPR044492">
    <property type="entry name" value="P_typ_ATPase_HD_dom"/>
</dbReference>
<dbReference type="PROSITE" id="PS00154">
    <property type="entry name" value="ATPASE_E1_E2"/>
    <property type="match status" value="1"/>
</dbReference>
<accession>A0A9X3UHY2</accession>
<keyword evidence="15" id="KW-1185">Reference proteome</keyword>
<protein>
    <submittedName>
        <fullName evidence="14">Cation-transporting P-type ATPase</fullName>
    </submittedName>
</protein>
<dbReference type="SFLD" id="SFLDS00003">
    <property type="entry name" value="Haloacid_Dehalogenase"/>
    <property type="match status" value="1"/>
</dbReference>
<dbReference type="Pfam" id="PF00690">
    <property type="entry name" value="Cation_ATPase_N"/>
    <property type="match status" value="1"/>
</dbReference>
<proteinExistence type="inferred from homology"/>
<dbReference type="RefSeq" id="WP_267989978.1">
    <property type="nucleotide sequence ID" value="NZ_JAPJZI010000001.1"/>
</dbReference>
<dbReference type="SMART" id="SM00831">
    <property type="entry name" value="Cation_ATPase_N"/>
    <property type="match status" value="1"/>
</dbReference>
<comment type="subcellular location">
    <subcellularLocation>
        <location evidence="1">Endomembrane system</location>
        <topology evidence="1">Multi-pass membrane protein</topology>
    </subcellularLocation>
</comment>
<dbReference type="InterPro" id="IPR006068">
    <property type="entry name" value="ATPase_P-typ_cation-transptr_C"/>
</dbReference>
<feature type="transmembrane region" description="Helical" evidence="12">
    <location>
        <begin position="700"/>
        <end position="720"/>
    </location>
</feature>
<keyword evidence="7" id="KW-0460">Magnesium</keyword>
<evidence type="ECO:0000256" key="1">
    <source>
        <dbReference type="ARBA" id="ARBA00004127"/>
    </source>
</evidence>
<dbReference type="GO" id="GO:0016020">
    <property type="term" value="C:membrane"/>
    <property type="evidence" value="ECO:0007669"/>
    <property type="project" value="InterPro"/>
</dbReference>
<dbReference type="SUPFAM" id="SSF56784">
    <property type="entry name" value="HAD-like"/>
    <property type="match status" value="1"/>
</dbReference>
<dbReference type="GO" id="GO:0005524">
    <property type="term" value="F:ATP binding"/>
    <property type="evidence" value="ECO:0007669"/>
    <property type="project" value="UniProtKB-KW"/>
</dbReference>
<dbReference type="GO" id="GO:0016887">
    <property type="term" value="F:ATP hydrolysis activity"/>
    <property type="evidence" value="ECO:0007669"/>
    <property type="project" value="InterPro"/>
</dbReference>
<dbReference type="InterPro" id="IPR023299">
    <property type="entry name" value="ATPase_P-typ_cyto_dom_N"/>
</dbReference>
<feature type="transmembrane region" description="Helical" evidence="12">
    <location>
        <begin position="874"/>
        <end position="893"/>
    </location>
</feature>
<evidence type="ECO:0000256" key="10">
    <source>
        <dbReference type="ARBA" id="ARBA00023136"/>
    </source>
</evidence>
<evidence type="ECO:0000313" key="15">
    <source>
        <dbReference type="Proteomes" id="UP001151234"/>
    </source>
</evidence>
<dbReference type="FunFam" id="3.40.50.1000:FF:000028">
    <property type="entry name" value="Calcium-transporting P-type ATPase, putative"/>
    <property type="match status" value="1"/>
</dbReference>
<organism evidence="14 15">
    <name type="scientific">Hoeflea prorocentri</name>
    <dbReference type="NCBI Taxonomy" id="1922333"/>
    <lineage>
        <taxon>Bacteria</taxon>
        <taxon>Pseudomonadati</taxon>
        <taxon>Pseudomonadota</taxon>
        <taxon>Alphaproteobacteria</taxon>
        <taxon>Hyphomicrobiales</taxon>
        <taxon>Rhizobiaceae</taxon>
        <taxon>Hoeflea</taxon>
    </lineage>
</organism>
<evidence type="ECO:0000313" key="14">
    <source>
        <dbReference type="EMBL" id="MDA5398565.1"/>
    </source>
</evidence>
<feature type="transmembrane region" description="Helical" evidence="12">
    <location>
        <begin position="732"/>
        <end position="752"/>
    </location>
</feature>
<keyword evidence="10 12" id="KW-0472">Membrane</keyword>
<dbReference type="SUPFAM" id="SSF81660">
    <property type="entry name" value="Metal cation-transporting ATPase, ATP-binding domain N"/>
    <property type="match status" value="1"/>
</dbReference>